<evidence type="ECO:0000256" key="5">
    <source>
        <dbReference type="ARBA" id="ARBA00005165"/>
    </source>
</evidence>
<dbReference type="EMBL" id="JH795877">
    <property type="protein sequence ID" value="EJT97307.1"/>
    <property type="molecule type" value="Genomic_DNA"/>
</dbReference>
<dbReference type="SUPFAM" id="SSF51391">
    <property type="entry name" value="Thiamin phosphate synthase"/>
    <property type="match status" value="1"/>
</dbReference>
<dbReference type="NCBIfam" id="TIGR00693">
    <property type="entry name" value="thiE"/>
    <property type="match status" value="1"/>
</dbReference>
<evidence type="ECO:0000313" key="20">
    <source>
        <dbReference type="Proteomes" id="UP000030653"/>
    </source>
</evidence>
<dbReference type="Gene3D" id="3.40.1190.20">
    <property type="match status" value="1"/>
</dbReference>
<evidence type="ECO:0000256" key="13">
    <source>
        <dbReference type="ARBA" id="ARBA00047334"/>
    </source>
</evidence>
<evidence type="ECO:0000256" key="10">
    <source>
        <dbReference type="ARBA" id="ARBA00022840"/>
    </source>
</evidence>
<comment type="function">
    <text evidence="3">Condenses 4-methyl-5-(beta-hydroxyethyl)thiazole monophosphate (THZ-P) and 2-methyl-4-amino-5-hydroxymethyl pyrimidine pyrophosphate (HMP-PP) to form thiamine monophosphate (TMP).</text>
</comment>
<dbReference type="NCBIfam" id="NF006830">
    <property type="entry name" value="PRK09355.1"/>
    <property type="match status" value="1"/>
</dbReference>
<keyword evidence="10" id="KW-0067">ATP-binding</keyword>
<comment type="pathway">
    <text evidence="4">Cofactor biosynthesis; thiamine diphosphate biosynthesis; 4-methyl-5-(2-phosphoethyl)-thiazole from 5-(2-hydroxyethyl)-4-methylthiazole: step 1/1.</text>
</comment>
<comment type="pathway">
    <text evidence="5">Cofactor biosynthesis; thiamine diphosphate biosynthesis; thiamine phosphate from 4-amino-2-methyl-5-diphosphomethylpyrimidine and 4-methyl-5-(2-phosphoethyl)-thiazole: step 1/1.</text>
</comment>
<feature type="domain" description="Thiamine phosphate synthase/TenI" evidence="18">
    <location>
        <begin position="10"/>
        <end position="203"/>
    </location>
</feature>
<dbReference type="InterPro" id="IPR013785">
    <property type="entry name" value="Aldolase_TIM"/>
</dbReference>
<dbReference type="InterPro" id="IPR034291">
    <property type="entry name" value="TMP_synthase"/>
</dbReference>
<evidence type="ECO:0000256" key="9">
    <source>
        <dbReference type="ARBA" id="ARBA00022777"/>
    </source>
</evidence>
<evidence type="ECO:0000256" key="3">
    <source>
        <dbReference type="ARBA" id="ARBA00003814"/>
    </source>
</evidence>
<organism evidence="19 20">
    <name type="scientific">Dacryopinax primogenitus (strain DJM 731)</name>
    <name type="common">Brown rot fungus</name>
    <dbReference type="NCBI Taxonomy" id="1858805"/>
    <lineage>
        <taxon>Eukaryota</taxon>
        <taxon>Fungi</taxon>
        <taxon>Dikarya</taxon>
        <taxon>Basidiomycota</taxon>
        <taxon>Agaricomycotina</taxon>
        <taxon>Dacrymycetes</taxon>
        <taxon>Dacrymycetales</taxon>
        <taxon>Dacrymycetaceae</taxon>
        <taxon>Dacryopinax</taxon>
    </lineage>
</organism>
<dbReference type="Pfam" id="PF02110">
    <property type="entry name" value="HK"/>
    <property type="match status" value="1"/>
</dbReference>
<keyword evidence="6" id="KW-0808">Transferase</keyword>
<dbReference type="UniPathway" id="UPA00060">
    <property type="reaction ID" value="UER00139"/>
</dbReference>
<comment type="cofactor">
    <cofactor evidence="2">
        <name>Mg(2+)</name>
        <dbReference type="ChEBI" id="CHEBI:18420"/>
    </cofactor>
</comment>
<dbReference type="GO" id="GO:0004417">
    <property type="term" value="F:hydroxyethylthiazole kinase activity"/>
    <property type="evidence" value="ECO:0007669"/>
    <property type="project" value="UniProtKB-EC"/>
</dbReference>
<evidence type="ECO:0000256" key="15">
    <source>
        <dbReference type="ARBA" id="ARBA00047883"/>
    </source>
</evidence>
<keyword evidence="7" id="KW-0479">Metal-binding</keyword>
<dbReference type="InterPro" id="IPR029056">
    <property type="entry name" value="Ribokinase-like"/>
</dbReference>
<gene>
    <name evidence="19" type="ORF">DACRYDRAFT_25108</name>
</gene>
<comment type="similarity">
    <text evidence="16">In the C-terminal section; belongs to the Thz kinase family.</text>
</comment>
<dbReference type="CDD" id="cd01170">
    <property type="entry name" value="THZ_kinase"/>
    <property type="match status" value="1"/>
</dbReference>
<keyword evidence="8" id="KW-0547">Nucleotide-binding</keyword>
<dbReference type="OrthoDB" id="4994at2759"/>
<dbReference type="GO" id="GO:0005737">
    <property type="term" value="C:cytoplasm"/>
    <property type="evidence" value="ECO:0007669"/>
    <property type="project" value="TreeGrafter"/>
</dbReference>
<dbReference type="CDD" id="cd00564">
    <property type="entry name" value="TMP_TenI"/>
    <property type="match status" value="1"/>
</dbReference>
<dbReference type="STRING" id="1858805.M5G0H9"/>
<dbReference type="HAMAP" id="MF_00228">
    <property type="entry name" value="Thz_kinase"/>
    <property type="match status" value="1"/>
</dbReference>
<evidence type="ECO:0000313" key="19">
    <source>
        <dbReference type="EMBL" id="EJT97307.1"/>
    </source>
</evidence>
<dbReference type="Gene3D" id="3.20.20.70">
    <property type="entry name" value="Aldolase class I"/>
    <property type="match status" value="1"/>
</dbReference>
<dbReference type="GO" id="GO:0000287">
    <property type="term" value="F:magnesium ion binding"/>
    <property type="evidence" value="ECO:0007669"/>
    <property type="project" value="InterPro"/>
</dbReference>
<dbReference type="InterPro" id="IPR022998">
    <property type="entry name" value="ThiamineP_synth_TenI"/>
</dbReference>
<dbReference type="Proteomes" id="UP000030653">
    <property type="component" value="Unassembled WGS sequence"/>
</dbReference>
<evidence type="ECO:0000256" key="12">
    <source>
        <dbReference type="ARBA" id="ARBA00022977"/>
    </source>
</evidence>
<evidence type="ECO:0000256" key="16">
    <source>
        <dbReference type="ARBA" id="ARBA00061146"/>
    </source>
</evidence>
<keyword evidence="11" id="KW-0460">Magnesium</keyword>
<comment type="catalytic activity">
    <reaction evidence="1">
        <text>5-(2-hydroxyethyl)-4-methylthiazole + ATP = 4-methyl-5-(2-phosphooxyethyl)-thiazole + ADP + H(+)</text>
        <dbReference type="Rhea" id="RHEA:24212"/>
        <dbReference type="ChEBI" id="CHEBI:15378"/>
        <dbReference type="ChEBI" id="CHEBI:17957"/>
        <dbReference type="ChEBI" id="CHEBI:30616"/>
        <dbReference type="ChEBI" id="CHEBI:58296"/>
        <dbReference type="ChEBI" id="CHEBI:456216"/>
        <dbReference type="EC" id="2.7.1.50"/>
    </reaction>
</comment>
<dbReference type="PRINTS" id="PR01099">
    <property type="entry name" value="HYETHTZKNASE"/>
</dbReference>
<evidence type="ECO:0000256" key="4">
    <source>
        <dbReference type="ARBA" id="ARBA00004868"/>
    </source>
</evidence>
<keyword evidence="20" id="KW-1185">Reference proteome</keyword>
<evidence type="ECO:0000256" key="7">
    <source>
        <dbReference type="ARBA" id="ARBA00022723"/>
    </source>
</evidence>
<dbReference type="GeneID" id="63689074"/>
<comment type="similarity">
    <text evidence="17">In the N-terminal section; belongs to the thiamine-phosphate synthase family.</text>
</comment>
<comment type="catalytic activity">
    <reaction evidence="13">
        <text>4-methyl-5-(2-phosphooxyethyl)-thiazole + 4-amino-2-methyl-5-(diphosphooxymethyl)pyrimidine + H(+) = thiamine phosphate + diphosphate</text>
        <dbReference type="Rhea" id="RHEA:22328"/>
        <dbReference type="ChEBI" id="CHEBI:15378"/>
        <dbReference type="ChEBI" id="CHEBI:33019"/>
        <dbReference type="ChEBI" id="CHEBI:37575"/>
        <dbReference type="ChEBI" id="CHEBI:57841"/>
        <dbReference type="ChEBI" id="CHEBI:58296"/>
        <dbReference type="EC" id="2.5.1.3"/>
    </reaction>
</comment>
<dbReference type="PANTHER" id="PTHR20857">
    <property type="entry name" value="THIAMINE-PHOSPHATE PYROPHOSPHORYLASE"/>
    <property type="match status" value="1"/>
</dbReference>
<evidence type="ECO:0000256" key="2">
    <source>
        <dbReference type="ARBA" id="ARBA00001946"/>
    </source>
</evidence>
<comment type="catalytic activity">
    <reaction evidence="14">
        <text>2-(2-carboxy-4-methylthiazol-5-yl)ethyl phosphate + 4-amino-2-methyl-5-(diphosphooxymethyl)pyrimidine + 2 H(+) = thiamine phosphate + CO2 + diphosphate</text>
        <dbReference type="Rhea" id="RHEA:47848"/>
        <dbReference type="ChEBI" id="CHEBI:15378"/>
        <dbReference type="ChEBI" id="CHEBI:16526"/>
        <dbReference type="ChEBI" id="CHEBI:33019"/>
        <dbReference type="ChEBI" id="CHEBI:37575"/>
        <dbReference type="ChEBI" id="CHEBI:57841"/>
        <dbReference type="ChEBI" id="CHEBI:62890"/>
        <dbReference type="EC" id="2.5.1.3"/>
    </reaction>
</comment>
<dbReference type="GO" id="GO:0005524">
    <property type="term" value="F:ATP binding"/>
    <property type="evidence" value="ECO:0007669"/>
    <property type="project" value="UniProtKB-KW"/>
</dbReference>
<dbReference type="HOGENOM" id="CLU_019943_1_1_1"/>
<evidence type="ECO:0000259" key="18">
    <source>
        <dbReference type="Pfam" id="PF02581"/>
    </source>
</evidence>
<dbReference type="FunFam" id="3.20.20.70:FF:000104">
    <property type="entry name" value="Thiamine biosynthetic bifunctional enzyme"/>
    <property type="match status" value="1"/>
</dbReference>
<accession>M5G0H9</accession>
<dbReference type="HAMAP" id="MF_00097">
    <property type="entry name" value="TMP_synthase"/>
    <property type="match status" value="1"/>
</dbReference>
<dbReference type="OMA" id="GQTDMPI"/>
<dbReference type="InterPro" id="IPR000417">
    <property type="entry name" value="Hyethyz_kinase"/>
</dbReference>
<dbReference type="GO" id="GO:0009228">
    <property type="term" value="P:thiamine biosynthetic process"/>
    <property type="evidence" value="ECO:0007669"/>
    <property type="project" value="UniProtKB-KW"/>
</dbReference>
<dbReference type="Pfam" id="PF02581">
    <property type="entry name" value="TMP-TENI"/>
    <property type="match status" value="1"/>
</dbReference>
<evidence type="ECO:0000256" key="6">
    <source>
        <dbReference type="ARBA" id="ARBA00022679"/>
    </source>
</evidence>
<evidence type="ECO:0000256" key="8">
    <source>
        <dbReference type="ARBA" id="ARBA00022741"/>
    </source>
</evidence>
<evidence type="ECO:0000256" key="14">
    <source>
        <dbReference type="ARBA" id="ARBA00047851"/>
    </source>
</evidence>
<reference evidence="19 20" key="1">
    <citation type="journal article" date="2012" name="Science">
        <title>The Paleozoic origin of enzymatic lignin decomposition reconstructed from 31 fungal genomes.</title>
        <authorList>
            <person name="Floudas D."/>
            <person name="Binder M."/>
            <person name="Riley R."/>
            <person name="Barry K."/>
            <person name="Blanchette R.A."/>
            <person name="Henrissat B."/>
            <person name="Martinez A.T."/>
            <person name="Otillar R."/>
            <person name="Spatafora J.W."/>
            <person name="Yadav J.S."/>
            <person name="Aerts A."/>
            <person name="Benoit I."/>
            <person name="Boyd A."/>
            <person name="Carlson A."/>
            <person name="Copeland A."/>
            <person name="Coutinho P.M."/>
            <person name="de Vries R.P."/>
            <person name="Ferreira P."/>
            <person name="Findley K."/>
            <person name="Foster B."/>
            <person name="Gaskell J."/>
            <person name="Glotzer D."/>
            <person name="Gorecki P."/>
            <person name="Heitman J."/>
            <person name="Hesse C."/>
            <person name="Hori C."/>
            <person name="Igarashi K."/>
            <person name="Jurgens J.A."/>
            <person name="Kallen N."/>
            <person name="Kersten P."/>
            <person name="Kohler A."/>
            <person name="Kuees U."/>
            <person name="Kumar T.K.A."/>
            <person name="Kuo A."/>
            <person name="LaButti K."/>
            <person name="Larrondo L.F."/>
            <person name="Lindquist E."/>
            <person name="Ling A."/>
            <person name="Lombard V."/>
            <person name="Lucas S."/>
            <person name="Lundell T."/>
            <person name="Martin R."/>
            <person name="McLaughlin D.J."/>
            <person name="Morgenstern I."/>
            <person name="Morin E."/>
            <person name="Murat C."/>
            <person name="Nagy L.G."/>
            <person name="Nolan M."/>
            <person name="Ohm R.A."/>
            <person name="Patyshakuliyeva A."/>
            <person name="Rokas A."/>
            <person name="Ruiz-Duenas F.J."/>
            <person name="Sabat G."/>
            <person name="Salamov A."/>
            <person name="Samejima M."/>
            <person name="Schmutz J."/>
            <person name="Slot J.C."/>
            <person name="St John F."/>
            <person name="Stenlid J."/>
            <person name="Sun H."/>
            <person name="Sun S."/>
            <person name="Syed K."/>
            <person name="Tsang A."/>
            <person name="Wiebenga A."/>
            <person name="Young D."/>
            <person name="Pisabarro A."/>
            <person name="Eastwood D.C."/>
            <person name="Martin F."/>
            <person name="Cullen D."/>
            <person name="Grigoriev I.V."/>
            <person name="Hibbett D.S."/>
        </authorList>
    </citation>
    <scope>NUCLEOTIDE SEQUENCE [LARGE SCALE GENOMIC DNA]</scope>
    <source>
        <strain evidence="19 20">DJM-731 SS1</strain>
    </source>
</reference>
<dbReference type="PANTHER" id="PTHR20857:SF23">
    <property type="entry name" value="THIAMINE BIOSYNTHETIC BIFUNCTIONAL ENZYME"/>
    <property type="match status" value="1"/>
</dbReference>
<evidence type="ECO:0000256" key="11">
    <source>
        <dbReference type="ARBA" id="ARBA00022842"/>
    </source>
</evidence>
<dbReference type="AlphaFoldDB" id="M5G0H9"/>
<evidence type="ECO:0000256" key="1">
    <source>
        <dbReference type="ARBA" id="ARBA00001771"/>
    </source>
</evidence>
<evidence type="ECO:0000256" key="17">
    <source>
        <dbReference type="ARBA" id="ARBA00061283"/>
    </source>
</evidence>
<keyword evidence="12" id="KW-0784">Thiamine biosynthesis</keyword>
<protein>
    <submittedName>
        <fullName evidence="19">Hydroxyethylthiazole kinase</fullName>
    </submittedName>
</protein>
<dbReference type="RefSeq" id="XP_040624205.1">
    <property type="nucleotide sequence ID" value="XM_040774012.1"/>
</dbReference>
<dbReference type="SUPFAM" id="SSF53613">
    <property type="entry name" value="Ribokinase-like"/>
    <property type="match status" value="1"/>
</dbReference>
<sequence length="524" mass="55708">MPKPPLDLTLYLVTGRELLPPGKDYYESLDESLQGGVTLVQVREKKADTAEFVEVAVKTIEICKKYNVPVLINDRIDVCLASGAAGVHLGQTDMPISLARRLLPPEAMIGISAGNVDEARAAKDAGADYVGIGALWWTESKQLVKDVLGVRGVGPLLDVLEGSSTKAVAIGGIKTTNILRSLHGAVGPVSLRTLDGVAVISAIVSSPRPKQAAQEIKSLVTAFRRSSPGIITMPLTLRTPESLKEGVVRLMARIRKDTPIIHQITNNVTVNSLANVTLAIRASPIMATTPQEMPDLARLCHALLINFGTITDKAGMLAAGREYNARKKPIVFDPVGIGATSYRKEAAKEILNTWQAAVIKGNPGEIGAMYGSSEVESRGVDSSGQVFSDPVKVVRDLARRERCVVVMTGREDYISDGLSVIRLSNGHSLLGDITGAGCMAGSCVATFCAAARLEVEEEWVGRLGRGDMLLGAAGGVLALSIASELAAARPDVKGSGTFLPALIDEVYNLTPETMMRRAKIEVLE</sequence>
<name>M5G0H9_DACPD</name>
<dbReference type="GO" id="GO:0004789">
    <property type="term" value="F:thiamine-phosphate diphosphorylase activity"/>
    <property type="evidence" value="ECO:0007669"/>
    <property type="project" value="UniProtKB-EC"/>
</dbReference>
<keyword evidence="9 19" id="KW-0418">Kinase</keyword>
<dbReference type="GO" id="GO:0009229">
    <property type="term" value="P:thiamine diphosphate biosynthetic process"/>
    <property type="evidence" value="ECO:0007669"/>
    <property type="project" value="UniProtKB-UniPathway"/>
</dbReference>
<dbReference type="InterPro" id="IPR036206">
    <property type="entry name" value="ThiamineP_synth_sf"/>
</dbReference>
<proteinExistence type="inferred from homology"/>
<comment type="catalytic activity">
    <reaction evidence="15">
        <text>2-[(2R,5Z)-2-carboxy-4-methylthiazol-5(2H)-ylidene]ethyl phosphate + 4-amino-2-methyl-5-(diphosphooxymethyl)pyrimidine + 2 H(+) = thiamine phosphate + CO2 + diphosphate</text>
        <dbReference type="Rhea" id="RHEA:47844"/>
        <dbReference type="ChEBI" id="CHEBI:15378"/>
        <dbReference type="ChEBI" id="CHEBI:16526"/>
        <dbReference type="ChEBI" id="CHEBI:33019"/>
        <dbReference type="ChEBI" id="CHEBI:37575"/>
        <dbReference type="ChEBI" id="CHEBI:57841"/>
        <dbReference type="ChEBI" id="CHEBI:62899"/>
        <dbReference type="EC" id="2.5.1.3"/>
    </reaction>
</comment>